<evidence type="ECO:0000256" key="5">
    <source>
        <dbReference type="SAM" id="MobiDB-lite"/>
    </source>
</evidence>
<dbReference type="PANTHER" id="PTHR23514">
    <property type="entry name" value="BYPASS OF STOP CODON PROTEIN 6"/>
    <property type="match status" value="1"/>
</dbReference>
<feature type="transmembrane region" description="Helical" evidence="6">
    <location>
        <begin position="365"/>
        <end position="386"/>
    </location>
</feature>
<keyword evidence="2 6" id="KW-0812">Transmembrane</keyword>
<dbReference type="InterPro" id="IPR051788">
    <property type="entry name" value="MFS_Transporter"/>
</dbReference>
<accession>A0ABN1P517</accession>
<evidence type="ECO:0000256" key="6">
    <source>
        <dbReference type="SAM" id="Phobius"/>
    </source>
</evidence>
<name>A0ABN1P517_9PSEU</name>
<feature type="transmembrane region" description="Helical" evidence="6">
    <location>
        <begin position="392"/>
        <end position="415"/>
    </location>
</feature>
<evidence type="ECO:0000313" key="7">
    <source>
        <dbReference type="EMBL" id="GAA0922904.1"/>
    </source>
</evidence>
<feature type="transmembrane region" description="Helical" evidence="6">
    <location>
        <begin position="310"/>
        <end position="328"/>
    </location>
</feature>
<keyword evidence="8" id="KW-1185">Reference proteome</keyword>
<gene>
    <name evidence="7" type="ORF">GCM10009559_06780</name>
</gene>
<dbReference type="InterPro" id="IPR011701">
    <property type="entry name" value="MFS"/>
</dbReference>
<proteinExistence type="predicted"/>
<keyword evidence="3 6" id="KW-1133">Transmembrane helix</keyword>
<keyword evidence="4 6" id="KW-0472">Membrane</keyword>
<feature type="region of interest" description="Disordered" evidence="5">
    <location>
        <begin position="1"/>
        <end position="24"/>
    </location>
</feature>
<dbReference type="Pfam" id="PF07690">
    <property type="entry name" value="MFS_1"/>
    <property type="match status" value="1"/>
</dbReference>
<reference evidence="7 8" key="1">
    <citation type="journal article" date="2019" name="Int. J. Syst. Evol. Microbiol.">
        <title>The Global Catalogue of Microorganisms (GCM) 10K type strain sequencing project: providing services to taxonomists for standard genome sequencing and annotation.</title>
        <authorList>
            <consortium name="The Broad Institute Genomics Platform"/>
            <consortium name="The Broad Institute Genome Sequencing Center for Infectious Disease"/>
            <person name="Wu L."/>
            <person name="Ma J."/>
        </authorList>
    </citation>
    <scope>NUCLEOTIDE SEQUENCE [LARGE SCALE GENOMIC DNA]</scope>
    <source>
        <strain evidence="7 8">JCM 11117</strain>
    </source>
</reference>
<protein>
    <submittedName>
        <fullName evidence="7">MFS transporter</fullName>
    </submittedName>
</protein>
<evidence type="ECO:0000256" key="3">
    <source>
        <dbReference type="ARBA" id="ARBA00022989"/>
    </source>
</evidence>
<feature type="transmembrane region" description="Helical" evidence="6">
    <location>
        <begin position="244"/>
        <end position="263"/>
    </location>
</feature>
<feature type="transmembrane region" description="Helical" evidence="6">
    <location>
        <begin position="134"/>
        <end position="156"/>
    </location>
</feature>
<evidence type="ECO:0000313" key="8">
    <source>
        <dbReference type="Proteomes" id="UP001499967"/>
    </source>
</evidence>
<evidence type="ECO:0000256" key="2">
    <source>
        <dbReference type="ARBA" id="ARBA00022692"/>
    </source>
</evidence>
<dbReference type="Gene3D" id="1.20.1250.20">
    <property type="entry name" value="MFS general substrate transporter like domains"/>
    <property type="match status" value="1"/>
</dbReference>
<feature type="transmembrane region" description="Helical" evidence="6">
    <location>
        <begin position="73"/>
        <end position="97"/>
    </location>
</feature>
<dbReference type="RefSeq" id="WP_343938748.1">
    <property type="nucleotide sequence ID" value="NZ_BAAAHP010000016.1"/>
</dbReference>
<feature type="transmembrane region" description="Helical" evidence="6">
    <location>
        <begin position="47"/>
        <end position="67"/>
    </location>
</feature>
<comment type="subcellular location">
    <subcellularLocation>
        <location evidence="1">Membrane</location>
        <topology evidence="1">Multi-pass membrane protein</topology>
    </subcellularLocation>
</comment>
<feature type="transmembrane region" description="Helical" evidence="6">
    <location>
        <begin position="203"/>
        <end position="224"/>
    </location>
</feature>
<sequence length="449" mass="43228">MLDTGAPRRAPSPEADDHVEPLMPFPLDPARLRAVRRRRPTPPDVRHHRIAATALFAVAGAVFGSWASRIPDVAAGAGAGATALGLALLCISLGALGGMQLTGALCARLGPGLAGVAAAIAACAALTLPGLTGSIPALAVALLVFGAATGTLNVAANAIGVQVEAAAHRPVLPSLHAGFSFGGLAGAAAGGAAAAVASPAVHLLVVGTLGVLATAAVAPVLLAADEEQAPDRDDPQPRSVPRGLVVLLGVIAGCTAFGEGAVTDWGALHLQEVGAAPALAAAGYAGFSLAMGCARLAGNRLVHALGPTRVVTGGALLATAGGLVVASAPDVGAVLAGFALMGLGLANVFPIAIARAGAHGGAGGVALASTVGYTGLLGGPPLLGIVAEAVGLHVAFATVAALAAVAAALAVPAFGGAAHVLTTARAAAHTALHRHTAQLGVLHAQLSTT</sequence>
<feature type="transmembrane region" description="Helical" evidence="6">
    <location>
        <begin position="177"/>
        <end position="197"/>
    </location>
</feature>
<evidence type="ECO:0000256" key="4">
    <source>
        <dbReference type="ARBA" id="ARBA00023136"/>
    </source>
</evidence>
<dbReference type="InterPro" id="IPR036259">
    <property type="entry name" value="MFS_trans_sf"/>
</dbReference>
<organism evidence="7 8">
    <name type="scientific">Pseudonocardia zijingensis</name>
    <dbReference type="NCBI Taxonomy" id="153376"/>
    <lineage>
        <taxon>Bacteria</taxon>
        <taxon>Bacillati</taxon>
        <taxon>Actinomycetota</taxon>
        <taxon>Actinomycetes</taxon>
        <taxon>Pseudonocardiales</taxon>
        <taxon>Pseudonocardiaceae</taxon>
        <taxon>Pseudonocardia</taxon>
    </lineage>
</organism>
<dbReference type="EMBL" id="BAAAHP010000016">
    <property type="protein sequence ID" value="GAA0922904.1"/>
    <property type="molecule type" value="Genomic_DNA"/>
</dbReference>
<dbReference type="SUPFAM" id="SSF103473">
    <property type="entry name" value="MFS general substrate transporter"/>
    <property type="match status" value="1"/>
</dbReference>
<comment type="caution">
    <text evidence="7">The sequence shown here is derived from an EMBL/GenBank/DDBJ whole genome shotgun (WGS) entry which is preliminary data.</text>
</comment>
<feature type="transmembrane region" description="Helical" evidence="6">
    <location>
        <begin position="275"/>
        <end position="298"/>
    </location>
</feature>
<dbReference type="PANTHER" id="PTHR23514:SF13">
    <property type="entry name" value="INNER MEMBRANE PROTEIN YBJJ"/>
    <property type="match status" value="1"/>
</dbReference>
<dbReference type="Proteomes" id="UP001499967">
    <property type="component" value="Unassembled WGS sequence"/>
</dbReference>
<evidence type="ECO:0000256" key="1">
    <source>
        <dbReference type="ARBA" id="ARBA00004141"/>
    </source>
</evidence>
<feature type="transmembrane region" description="Helical" evidence="6">
    <location>
        <begin position="109"/>
        <end position="128"/>
    </location>
</feature>
<feature type="transmembrane region" description="Helical" evidence="6">
    <location>
        <begin position="334"/>
        <end position="353"/>
    </location>
</feature>